<dbReference type="EMBL" id="JAUKUA010000003">
    <property type="protein sequence ID" value="KAK0719853.1"/>
    <property type="molecule type" value="Genomic_DNA"/>
</dbReference>
<feature type="region of interest" description="Disordered" evidence="1">
    <location>
        <begin position="31"/>
        <end position="59"/>
    </location>
</feature>
<accession>A0AA40E249</accession>
<evidence type="ECO:0000256" key="1">
    <source>
        <dbReference type="SAM" id="MobiDB-lite"/>
    </source>
</evidence>
<comment type="caution">
    <text evidence="2">The sequence shown here is derived from an EMBL/GenBank/DDBJ whole genome shotgun (WGS) entry which is preliminary data.</text>
</comment>
<protein>
    <submittedName>
        <fullName evidence="2">Uncharacterized protein</fullName>
    </submittedName>
</protein>
<feature type="compositionally biased region" description="Basic and acidic residues" evidence="1">
    <location>
        <begin position="43"/>
        <end position="53"/>
    </location>
</feature>
<organism evidence="2 3">
    <name type="scientific">Lasiosphaeris hirsuta</name>
    <dbReference type="NCBI Taxonomy" id="260670"/>
    <lineage>
        <taxon>Eukaryota</taxon>
        <taxon>Fungi</taxon>
        <taxon>Dikarya</taxon>
        <taxon>Ascomycota</taxon>
        <taxon>Pezizomycotina</taxon>
        <taxon>Sordariomycetes</taxon>
        <taxon>Sordariomycetidae</taxon>
        <taxon>Sordariales</taxon>
        <taxon>Lasiosphaeriaceae</taxon>
        <taxon>Lasiosphaeris</taxon>
    </lineage>
</organism>
<reference evidence="2" key="1">
    <citation type="submission" date="2023-06" db="EMBL/GenBank/DDBJ databases">
        <title>Genome-scale phylogeny and comparative genomics of the fungal order Sordariales.</title>
        <authorList>
            <consortium name="Lawrence Berkeley National Laboratory"/>
            <person name="Hensen N."/>
            <person name="Bonometti L."/>
            <person name="Westerberg I."/>
            <person name="Brannstrom I.O."/>
            <person name="Guillou S."/>
            <person name="Cros-Aarteil S."/>
            <person name="Calhoun S."/>
            <person name="Haridas S."/>
            <person name="Kuo A."/>
            <person name="Mondo S."/>
            <person name="Pangilinan J."/>
            <person name="Riley R."/>
            <person name="Labutti K."/>
            <person name="Andreopoulos B."/>
            <person name="Lipzen A."/>
            <person name="Chen C."/>
            <person name="Yanf M."/>
            <person name="Daum C."/>
            <person name="Ng V."/>
            <person name="Clum A."/>
            <person name="Steindorff A."/>
            <person name="Ohm R."/>
            <person name="Martin F."/>
            <person name="Silar P."/>
            <person name="Natvig D."/>
            <person name="Lalanne C."/>
            <person name="Gautier V."/>
            <person name="Ament-Velasquez S.L."/>
            <person name="Kruys A."/>
            <person name="Hutchinson M.I."/>
            <person name="Powell A.J."/>
            <person name="Barry K."/>
            <person name="Miller A.N."/>
            <person name="Grigoriev I.V."/>
            <person name="Debuchy R."/>
            <person name="Gladieux P."/>
            <person name="Thoren M.H."/>
            <person name="Johannesson H."/>
        </authorList>
    </citation>
    <scope>NUCLEOTIDE SEQUENCE</scope>
    <source>
        <strain evidence="2">SMH4607-1</strain>
    </source>
</reference>
<keyword evidence="3" id="KW-1185">Reference proteome</keyword>
<evidence type="ECO:0000313" key="2">
    <source>
        <dbReference type="EMBL" id="KAK0719853.1"/>
    </source>
</evidence>
<dbReference type="AlphaFoldDB" id="A0AA40E249"/>
<proteinExistence type="predicted"/>
<name>A0AA40E249_9PEZI</name>
<dbReference type="Proteomes" id="UP001172102">
    <property type="component" value="Unassembled WGS sequence"/>
</dbReference>
<gene>
    <name evidence="2" type="ORF">B0H67DRAFT_574366</name>
</gene>
<evidence type="ECO:0000313" key="3">
    <source>
        <dbReference type="Proteomes" id="UP001172102"/>
    </source>
</evidence>
<sequence length="95" mass="10634">MPTVSGFEHHWSHNSMGRSWRVKKPFLVKIQRGVPPTPNPPPKLERARSEQSPESRPPTFPEVVRVLHECPDAVVDICFVHGLNGNRGSTWTASG</sequence>